<sequence>MDIQVRSRGVMDAASENGSPTASHEESAEELDDGAGRDSIYWGFWGLARPAYWSLTLLATSNGTAVDRGTKQVVVVHPVGCLCTVGQVLYLTFGSSTLVDVLCTSKQECLPLDQGADHPRVRGPRLPQPCPHPCPSPVLAGQNDVLTHVRAHAIQLNTPTIRVVSEQKSTAPGAYQERDTSILLHLDLRDPLAAPFFIAQPCWKRMAAGTPIHPDPFGARRGGTRTIP</sequence>
<accession>A0A3D8QJW6</accession>
<dbReference type="Proteomes" id="UP000256645">
    <property type="component" value="Unassembled WGS sequence"/>
</dbReference>
<evidence type="ECO:0000256" key="1">
    <source>
        <dbReference type="SAM" id="MobiDB-lite"/>
    </source>
</evidence>
<reference evidence="2 3" key="1">
    <citation type="journal article" date="2018" name="IMA Fungus">
        <title>IMA Genome-F 9: Draft genome sequence of Annulohypoxylon stygium, Aspergillus mulundensis, Berkeleyomyces basicola (syn. Thielaviopsis basicola), Ceratocystis smalleyi, two Cercospora beticola strains, Coleophoma cylindrospora, Fusarium fracticaudum, Phialophora cf. hyalina, and Morchella septimelata.</title>
        <authorList>
            <person name="Wingfield B.D."/>
            <person name="Bills G.F."/>
            <person name="Dong Y."/>
            <person name="Huang W."/>
            <person name="Nel W.J."/>
            <person name="Swalarsk-Parry B.S."/>
            <person name="Vaghefi N."/>
            <person name="Wilken P.M."/>
            <person name="An Z."/>
            <person name="de Beer Z.W."/>
            <person name="De Vos L."/>
            <person name="Chen L."/>
            <person name="Duong T.A."/>
            <person name="Gao Y."/>
            <person name="Hammerbacher A."/>
            <person name="Kikkert J.R."/>
            <person name="Li Y."/>
            <person name="Li H."/>
            <person name="Li K."/>
            <person name="Li Q."/>
            <person name="Liu X."/>
            <person name="Ma X."/>
            <person name="Naidoo K."/>
            <person name="Pethybridge S.J."/>
            <person name="Sun J."/>
            <person name="Steenkamp E.T."/>
            <person name="van der Nest M.A."/>
            <person name="van Wyk S."/>
            <person name="Wingfield M.J."/>
            <person name="Xiong C."/>
            <person name="Yue Q."/>
            <person name="Zhang X."/>
        </authorList>
    </citation>
    <scope>NUCLEOTIDE SEQUENCE [LARGE SCALE GENOMIC DNA]</scope>
    <source>
        <strain evidence="2 3">BP6252</strain>
    </source>
</reference>
<organism evidence="2 3">
    <name type="scientific">Coleophoma cylindrospora</name>
    <dbReference type="NCBI Taxonomy" id="1849047"/>
    <lineage>
        <taxon>Eukaryota</taxon>
        <taxon>Fungi</taxon>
        <taxon>Dikarya</taxon>
        <taxon>Ascomycota</taxon>
        <taxon>Pezizomycotina</taxon>
        <taxon>Leotiomycetes</taxon>
        <taxon>Helotiales</taxon>
        <taxon>Dermateaceae</taxon>
        <taxon>Coleophoma</taxon>
    </lineage>
</organism>
<keyword evidence="3" id="KW-1185">Reference proteome</keyword>
<proteinExistence type="predicted"/>
<evidence type="ECO:0000313" key="3">
    <source>
        <dbReference type="Proteomes" id="UP000256645"/>
    </source>
</evidence>
<dbReference type="AlphaFoldDB" id="A0A3D8QJW6"/>
<feature type="region of interest" description="Disordered" evidence="1">
    <location>
        <begin position="1"/>
        <end position="31"/>
    </location>
</feature>
<evidence type="ECO:0000313" key="2">
    <source>
        <dbReference type="EMBL" id="RDW62113.1"/>
    </source>
</evidence>
<name>A0A3D8QJW6_9HELO</name>
<gene>
    <name evidence="2" type="ORF">BP6252_11546</name>
</gene>
<comment type="caution">
    <text evidence="2">The sequence shown here is derived from an EMBL/GenBank/DDBJ whole genome shotgun (WGS) entry which is preliminary data.</text>
</comment>
<protein>
    <submittedName>
        <fullName evidence="2">Uncharacterized protein</fullName>
    </submittedName>
</protein>
<dbReference type="EMBL" id="PDLM01000014">
    <property type="protein sequence ID" value="RDW62113.1"/>
    <property type="molecule type" value="Genomic_DNA"/>
</dbReference>